<feature type="transmembrane region" description="Helical" evidence="1">
    <location>
        <begin position="45"/>
        <end position="62"/>
    </location>
</feature>
<reference evidence="2 3" key="1">
    <citation type="submission" date="2021-01" db="EMBL/GenBank/DDBJ databases">
        <title>Sequencing the genomes of 1000 actinobacteria strains.</title>
        <authorList>
            <person name="Klenk H.-P."/>
        </authorList>
    </citation>
    <scope>NUCLEOTIDE SEQUENCE [LARGE SCALE GENOMIC DNA]</scope>
    <source>
        <strain evidence="2 3">DSM 18239</strain>
    </source>
</reference>
<organism evidence="2 3">
    <name type="scientific">Nocardioides salarius</name>
    <dbReference type="NCBI Taxonomy" id="374513"/>
    <lineage>
        <taxon>Bacteria</taxon>
        <taxon>Bacillati</taxon>
        <taxon>Actinomycetota</taxon>
        <taxon>Actinomycetes</taxon>
        <taxon>Propionibacteriales</taxon>
        <taxon>Nocardioidaceae</taxon>
        <taxon>Nocardioides</taxon>
    </lineage>
</organism>
<name>A0ABS2MG36_9ACTN</name>
<accession>A0ABS2MG36</accession>
<feature type="transmembrane region" description="Helical" evidence="1">
    <location>
        <begin position="12"/>
        <end position="39"/>
    </location>
</feature>
<dbReference type="RefSeq" id="WP_193670289.1">
    <property type="nucleotide sequence ID" value="NZ_JACDTV010000013.1"/>
</dbReference>
<evidence type="ECO:0000256" key="1">
    <source>
        <dbReference type="SAM" id="Phobius"/>
    </source>
</evidence>
<keyword evidence="2" id="KW-0378">Hydrolase</keyword>
<gene>
    <name evidence="2" type="ORF">JOE61_003965</name>
</gene>
<evidence type="ECO:0000313" key="2">
    <source>
        <dbReference type="EMBL" id="MBM7510151.1"/>
    </source>
</evidence>
<sequence>MSELPLPSRTARLMVGVLTILVLLVGAFVLALVGFSALYAGAPGWVVATAVMAVLVGLVVWFQRLRRAGTRD</sequence>
<protein>
    <submittedName>
        <fullName evidence="2">Membrane protein implicated in regulation of membrane protease activity</fullName>
    </submittedName>
</protein>
<evidence type="ECO:0000313" key="3">
    <source>
        <dbReference type="Proteomes" id="UP000732378"/>
    </source>
</evidence>
<proteinExistence type="predicted"/>
<dbReference type="EMBL" id="JAFBBZ010000001">
    <property type="protein sequence ID" value="MBM7510151.1"/>
    <property type="molecule type" value="Genomic_DNA"/>
</dbReference>
<keyword evidence="2" id="KW-0645">Protease</keyword>
<keyword evidence="1" id="KW-1133">Transmembrane helix</keyword>
<keyword evidence="3" id="KW-1185">Reference proteome</keyword>
<comment type="caution">
    <text evidence="2">The sequence shown here is derived from an EMBL/GenBank/DDBJ whole genome shotgun (WGS) entry which is preliminary data.</text>
</comment>
<dbReference type="Proteomes" id="UP000732378">
    <property type="component" value="Unassembled WGS sequence"/>
</dbReference>
<dbReference type="GO" id="GO:0006508">
    <property type="term" value="P:proteolysis"/>
    <property type="evidence" value="ECO:0007669"/>
    <property type="project" value="UniProtKB-KW"/>
</dbReference>
<dbReference type="GO" id="GO:0008233">
    <property type="term" value="F:peptidase activity"/>
    <property type="evidence" value="ECO:0007669"/>
    <property type="project" value="UniProtKB-KW"/>
</dbReference>
<keyword evidence="1" id="KW-0812">Transmembrane</keyword>
<keyword evidence="1" id="KW-0472">Membrane</keyword>